<organism evidence="6 7">
    <name type="scientific">candidate division KSB3 bacterium</name>
    <dbReference type="NCBI Taxonomy" id="2044937"/>
    <lineage>
        <taxon>Bacteria</taxon>
        <taxon>candidate division KSB3</taxon>
    </lineage>
</organism>
<feature type="domain" description="Type II secretion system protein GspE N-terminal" evidence="5">
    <location>
        <begin position="59"/>
        <end position="145"/>
    </location>
</feature>
<evidence type="ECO:0000259" key="4">
    <source>
        <dbReference type="Pfam" id="PF00437"/>
    </source>
</evidence>
<dbReference type="AlphaFoldDB" id="A0A2G6E2G0"/>
<gene>
    <name evidence="6" type="ORF">CSB45_13955</name>
</gene>
<evidence type="ECO:0000256" key="3">
    <source>
        <dbReference type="ARBA" id="ARBA00022840"/>
    </source>
</evidence>
<accession>A0A2G6E2G0</accession>
<dbReference type="InterPro" id="IPR007831">
    <property type="entry name" value="T2SS_GspE_N"/>
</dbReference>
<dbReference type="SUPFAM" id="SSF160246">
    <property type="entry name" value="EspE N-terminal domain-like"/>
    <property type="match status" value="1"/>
</dbReference>
<dbReference type="GO" id="GO:0016887">
    <property type="term" value="F:ATP hydrolysis activity"/>
    <property type="evidence" value="ECO:0007669"/>
    <property type="project" value="TreeGrafter"/>
</dbReference>
<keyword evidence="3" id="KW-0067">ATP-binding</keyword>
<dbReference type="GO" id="GO:0005524">
    <property type="term" value="F:ATP binding"/>
    <property type="evidence" value="ECO:0007669"/>
    <property type="project" value="UniProtKB-KW"/>
</dbReference>
<dbReference type="Gene3D" id="3.30.300.160">
    <property type="entry name" value="Type II secretion system, protein E, N-terminal domain"/>
    <property type="match status" value="1"/>
</dbReference>
<dbReference type="InterPro" id="IPR001482">
    <property type="entry name" value="T2SS/T4SS_dom"/>
</dbReference>
<evidence type="ECO:0000313" key="7">
    <source>
        <dbReference type="Proteomes" id="UP000229740"/>
    </source>
</evidence>
<evidence type="ECO:0008006" key="8">
    <source>
        <dbReference type="Google" id="ProtNLM"/>
    </source>
</evidence>
<reference evidence="6 7" key="1">
    <citation type="submission" date="2017-10" db="EMBL/GenBank/DDBJ databases">
        <title>Novel microbial diversity and functional potential in the marine mammal oral microbiome.</title>
        <authorList>
            <person name="Dudek N.K."/>
            <person name="Sun C.L."/>
            <person name="Burstein D."/>
            <person name="Kantor R.S."/>
            <person name="Aliaga Goltsman D.S."/>
            <person name="Bik E.M."/>
            <person name="Thomas B.C."/>
            <person name="Banfield J.F."/>
            <person name="Relman D.A."/>
        </authorList>
    </citation>
    <scope>NUCLEOTIDE SEQUENCE [LARGE SCALE GENOMIC DNA]</scope>
    <source>
        <strain evidence="6">DOLZORAL124_49_17</strain>
    </source>
</reference>
<comment type="caution">
    <text evidence="6">The sequence shown here is derived from an EMBL/GenBank/DDBJ whole genome shotgun (WGS) entry which is preliminary data.</text>
</comment>
<dbReference type="GO" id="GO:0005886">
    <property type="term" value="C:plasma membrane"/>
    <property type="evidence" value="ECO:0007669"/>
    <property type="project" value="TreeGrafter"/>
</dbReference>
<comment type="similarity">
    <text evidence="1">Belongs to the GSP E family.</text>
</comment>
<dbReference type="PANTHER" id="PTHR30258:SF1">
    <property type="entry name" value="PROTEIN TRANSPORT PROTEIN HOFB HOMOLOG"/>
    <property type="match status" value="1"/>
</dbReference>
<evidence type="ECO:0000256" key="2">
    <source>
        <dbReference type="ARBA" id="ARBA00022741"/>
    </source>
</evidence>
<dbReference type="InterPro" id="IPR027417">
    <property type="entry name" value="P-loop_NTPase"/>
</dbReference>
<dbReference type="SUPFAM" id="SSF52540">
    <property type="entry name" value="P-loop containing nucleoside triphosphate hydrolases"/>
    <property type="match status" value="1"/>
</dbReference>
<proteinExistence type="inferred from homology"/>
<keyword evidence="2" id="KW-0547">Nucleotide-binding</keyword>
<dbReference type="Pfam" id="PF05157">
    <property type="entry name" value="MshEN"/>
    <property type="match status" value="1"/>
</dbReference>
<dbReference type="Gene3D" id="3.30.450.90">
    <property type="match status" value="1"/>
</dbReference>
<evidence type="ECO:0000256" key="1">
    <source>
        <dbReference type="ARBA" id="ARBA00006611"/>
    </source>
</evidence>
<dbReference type="Gene3D" id="1.10.40.70">
    <property type="match status" value="1"/>
</dbReference>
<dbReference type="Pfam" id="PF00437">
    <property type="entry name" value="T2SSE"/>
    <property type="match status" value="1"/>
</dbReference>
<dbReference type="EMBL" id="PDPS01000041">
    <property type="protein sequence ID" value="PID55918.1"/>
    <property type="molecule type" value="Genomic_DNA"/>
</dbReference>
<dbReference type="PANTHER" id="PTHR30258">
    <property type="entry name" value="TYPE II SECRETION SYSTEM PROTEIN GSPE-RELATED"/>
    <property type="match status" value="1"/>
</dbReference>
<evidence type="ECO:0000259" key="5">
    <source>
        <dbReference type="Pfam" id="PF05157"/>
    </source>
</evidence>
<name>A0A2G6E2G0_9BACT</name>
<protein>
    <recommendedName>
        <fullName evidence="8">Pilus assembly protein PilB</fullName>
    </recommendedName>
</protein>
<feature type="domain" description="Bacterial type II secretion system protein E" evidence="4">
    <location>
        <begin position="181"/>
        <end position="609"/>
    </location>
</feature>
<sequence>MKHNKSIGSILLDVELVSQKDIEQALEIQKQRGQRLGEVLVQLGVVSDDDIRWALAEQLNLPYVNIRKDQVDVDVATLLPEKLARRYHVIPILKIDNELTIVVDDPLNTTVIKDIERITKSEVKISLGRTSDILLAIDEIYGLSEAGMSDTDKEMPPQFLSPWFQEDAIQKILNDPSGQVLTEQIFLHALQHGVSRIYFQPGERCHVSYRINGVLQEQLQLNTEWYAILLFRLKIYADLEMATLRRPQDREFSFQLPLEDQDATIPTPTRFVVSMAPTESGEAAVVSVIHKSPERLWAQLLQNADSQRQERELAEMYALQTEIIRRKTGAILLGGAQLFDKAATLYAMMGKLDPLRQKIVTLERHTEYRAKDYYQISYAGAEPWAALTPVTADAASLLSYDAPSVSQARVRHQTGFELEIQPQTQQQLSAWLNAVGSCDTDVMLVDHIESESVLFQCLDFAGHGLLFASLDFPNVYQLLMYLRDCRVKASVLSSRVHALVAQQSVRQLCQECKQPDSSEQAAAFLTEFSRQEDDELYRPQGCPSCHMSGYTQRLVLYEILCLEAWLQELLLNGAPLRDIQASAEKRGFHSLRKKAVELLLSGDTSLEEAYPILL</sequence>
<dbReference type="Gene3D" id="3.40.50.300">
    <property type="entry name" value="P-loop containing nucleotide triphosphate hydrolases"/>
    <property type="match status" value="1"/>
</dbReference>
<dbReference type="Proteomes" id="UP000229740">
    <property type="component" value="Unassembled WGS sequence"/>
</dbReference>
<evidence type="ECO:0000313" key="6">
    <source>
        <dbReference type="EMBL" id="PID55918.1"/>
    </source>
</evidence>
<dbReference type="InterPro" id="IPR037257">
    <property type="entry name" value="T2SS_E_N_sf"/>
</dbReference>